<accession>A0A3N1FTF9</accession>
<reference evidence="2 3" key="1">
    <citation type="submission" date="2018-11" db="EMBL/GenBank/DDBJ databases">
        <title>Sequencing the genomes of 1000 actinobacteria strains.</title>
        <authorList>
            <person name="Klenk H.-P."/>
        </authorList>
    </citation>
    <scope>NUCLEOTIDE SEQUENCE [LARGE SCALE GENOMIC DNA]</scope>
    <source>
        <strain evidence="2 3">DSM 43634</strain>
    </source>
</reference>
<evidence type="ECO:0000313" key="3">
    <source>
        <dbReference type="Proteomes" id="UP000271683"/>
    </source>
</evidence>
<sequence length="774" mass="83680">MQACQAHLRVLSARAVVPGQMALEVEVPEALRVQHWTGLRVRCTDCRARGSGAPRLGLPNRVPGDPSPLCLSCWRRRERRTRHRAGRGPSPVVVDAAAVARLACEACGRSDGAGGCWRCGDQATWLAAARAMHEDDQAQAAAEAARVDDLLAAHEASLRAVRRAQRRLDQVTRWRQRVARVVAAQARLTKTGPRGQLRIARGPGRWARAAYLLADFLARDAAERTRRGLSRRGRRPQYPRVVAVMAVAACCESGRGSMAGLYWTAQMAGVAERTVTTGWARTVQLGCTRRTRKGRILAVAERRALGRPRQRAVYDFQPLHRSPVAATPYLGAAVALLAQLLQRAGALVDECQAKLDEAVAAAAAIEAEVLDARAWQAERRRDDLALQAAVDPAWTVEAEQATKTAVLARGRANLAAAPPADAMARVPPQARRTVRDAAAEAVDNAFDQAGRWANFCDHSPKGFSKRISSGLWFYRGHPATDDVTAAETQRPHGRGTHHNGGASRPAPTKDEVRLTGSSRPRTAYRMCSTPPQRHGRSAVMGWAKPLAKALANGWEYLGRFLQDADDGRRNPRNAAREHGRRLAMIAATLGSRLGPDWTAGDVVHLVEHYGLTGRPAERRQVIAAGDAHSPLSYLARALDRALTHPTAQVPHHSPVREAYERELHAAERATMAAHTAALRAELDQRDATAAAERSGPRAGLAAARKVAAGAQGPARVRSGEVADREQMAPAQAELAARASRPTVDDRAGFVDWPTVHEPGSGLSHRVPRCAAGHP</sequence>
<organism evidence="2 3">
    <name type="scientific">Couchioplanes caeruleus</name>
    <dbReference type="NCBI Taxonomy" id="56438"/>
    <lineage>
        <taxon>Bacteria</taxon>
        <taxon>Bacillati</taxon>
        <taxon>Actinomycetota</taxon>
        <taxon>Actinomycetes</taxon>
        <taxon>Micromonosporales</taxon>
        <taxon>Micromonosporaceae</taxon>
        <taxon>Couchioplanes</taxon>
    </lineage>
</organism>
<comment type="caution">
    <text evidence="2">The sequence shown here is derived from an EMBL/GenBank/DDBJ whole genome shotgun (WGS) entry which is preliminary data.</text>
</comment>
<feature type="region of interest" description="Disordered" evidence="1">
    <location>
        <begin position="483"/>
        <end position="536"/>
    </location>
</feature>
<proteinExistence type="predicted"/>
<feature type="compositionally biased region" description="Basic and acidic residues" evidence="1">
    <location>
        <begin position="717"/>
        <end position="726"/>
    </location>
</feature>
<name>A0A3N1FTF9_9ACTN</name>
<dbReference type="OrthoDB" id="3346906at2"/>
<evidence type="ECO:0000256" key="1">
    <source>
        <dbReference type="SAM" id="MobiDB-lite"/>
    </source>
</evidence>
<dbReference type="Proteomes" id="UP000271683">
    <property type="component" value="Unassembled WGS sequence"/>
</dbReference>
<feature type="compositionally biased region" description="Low complexity" evidence="1">
    <location>
        <begin position="705"/>
        <end position="714"/>
    </location>
</feature>
<protein>
    <submittedName>
        <fullName evidence="2">Uncharacterized protein</fullName>
    </submittedName>
</protein>
<gene>
    <name evidence="2" type="ORF">EDD30_7669</name>
</gene>
<dbReference type="EMBL" id="RJKL01000002">
    <property type="protein sequence ID" value="ROP21273.1"/>
    <property type="molecule type" value="Genomic_DNA"/>
</dbReference>
<dbReference type="RefSeq" id="WP_123678927.1">
    <property type="nucleotide sequence ID" value="NZ_RJKL01000002.1"/>
</dbReference>
<feature type="region of interest" description="Disordered" evidence="1">
    <location>
        <begin position="705"/>
        <end position="774"/>
    </location>
</feature>
<dbReference type="AlphaFoldDB" id="A0A3N1FTF9"/>
<evidence type="ECO:0000313" key="2">
    <source>
        <dbReference type="EMBL" id="ROP21273.1"/>
    </source>
</evidence>